<feature type="transmembrane region" description="Helical" evidence="1">
    <location>
        <begin position="119"/>
        <end position="136"/>
    </location>
</feature>
<dbReference type="Proteomes" id="UP000031599">
    <property type="component" value="Unassembled WGS sequence"/>
</dbReference>
<name>A0A0C2CN86_9BACT</name>
<keyword evidence="1" id="KW-0472">Membrane</keyword>
<evidence type="ECO:0000256" key="1">
    <source>
        <dbReference type="SAM" id="Phobius"/>
    </source>
</evidence>
<feature type="transmembrane region" description="Helical" evidence="1">
    <location>
        <begin position="142"/>
        <end position="164"/>
    </location>
</feature>
<comment type="caution">
    <text evidence="2">The sequence shown here is derived from an EMBL/GenBank/DDBJ whole genome shotgun (WGS) entry which is preliminary data.</text>
</comment>
<evidence type="ECO:0000313" key="3">
    <source>
        <dbReference type="Proteomes" id="UP000031599"/>
    </source>
</evidence>
<organism evidence="2 3">
    <name type="scientific">Enhygromyxa salina</name>
    <dbReference type="NCBI Taxonomy" id="215803"/>
    <lineage>
        <taxon>Bacteria</taxon>
        <taxon>Pseudomonadati</taxon>
        <taxon>Myxococcota</taxon>
        <taxon>Polyangia</taxon>
        <taxon>Nannocystales</taxon>
        <taxon>Nannocystaceae</taxon>
        <taxon>Enhygromyxa</taxon>
    </lineage>
</organism>
<dbReference type="EMBL" id="JMCC02000121">
    <property type="protein sequence ID" value="KIG12691.1"/>
    <property type="molecule type" value="Genomic_DNA"/>
</dbReference>
<accession>A0A0C2CN86</accession>
<dbReference type="RefSeq" id="WP_052557242.1">
    <property type="nucleotide sequence ID" value="NZ_JMCC02000121.1"/>
</dbReference>
<gene>
    <name evidence="2" type="ORF">DB30_01128</name>
</gene>
<sequence>MDGAREVAWAVARTGCMRAQIAHEFKSLVGEVAGAWGRSFPRRLGYQIRTETCSEAMVRLYVRRGDFEGCVELCCDWDEESRNDRRGTVLIRAVASARSNRLAVAEASGERAVRRSRRIAAGISAAVGAGFCWLAAGVHMPVVGGLMLTALTVCLLVGGDNLGMRVGEGMAAHRRLSAERAVQDDLGVQADIRRWNSLNRQLRAHRRALARGSSGAPFRRAALGA</sequence>
<keyword evidence="1" id="KW-1133">Transmembrane helix</keyword>
<reference evidence="2 3" key="1">
    <citation type="submission" date="2014-12" db="EMBL/GenBank/DDBJ databases">
        <title>Genome assembly of Enhygromyxa salina DSM 15201.</title>
        <authorList>
            <person name="Sharma G."/>
            <person name="Subramanian S."/>
        </authorList>
    </citation>
    <scope>NUCLEOTIDE SEQUENCE [LARGE SCALE GENOMIC DNA]</scope>
    <source>
        <strain evidence="2 3">DSM 15201</strain>
    </source>
</reference>
<proteinExistence type="predicted"/>
<dbReference type="AlphaFoldDB" id="A0A0C2CN86"/>
<evidence type="ECO:0000313" key="2">
    <source>
        <dbReference type="EMBL" id="KIG12691.1"/>
    </source>
</evidence>
<protein>
    <submittedName>
        <fullName evidence="2">Uncharacterized protein</fullName>
    </submittedName>
</protein>
<keyword evidence="1" id="KW-0812">Transmembrane</keyword>